<keyword evidence="2" id="KW-1185">Reference proteome</keyword>
<dbReference type="AlphaFoldDB" id="A0A089LBA4"/>
<dbReference type="KEGG" id="pbd:PBOR_15120"/>
<dbReference type="Gene3D" id="1.20.1260.10">
    <property type="match status" value="1"/>
</dbReference>
<proteinExistence type="predicted"/>
<dbReference type="HOGENOM" id="CLU_127503_0_0_9"/>
<dbReference type="InterPro" id="IPR012347">
    <property type="entry name" value="Ferritin-like"/>
</dbReference>
<dbReference type="Pfam" id="PF11553">
    <property type="entry name" value="DUF3231"/>
    <property type="match status" value="1"/>
</dbReference>
<dbReference type="Proteomes" id="UP000029518">
    <property type="component" value="Chromosome"/>
</dbReference>
<dbReference type="RefSeq" id="WP_042212724.1">
    <property type="nucleotide sequence ID" value="NZ_CP009285.1"/>
</dbReference>
<organism evidence="1 2">
    <name type="scientific">Paenibacillus borealis</name>
    <dbReference type="NCBI Taxonomy" id="160799"/>
    <lineage>
        <taxon>Bacteria</taxon>
        <taxon>Bacillati</taxon>
        <taxon>Bacillota</taxon>
        <taxon>Bacilli</taxon>
        <taxon>Bacillales</taxon>
        <taxon>Paenibacillaceae</taxon>
        <taxon>Paenibacillus</taxon>
    </lineage>
</organism>
<accession>A0A089LBA4</accession>
<dbReference type="InterPro" id="IPR021617">
    <property type="entry name" value="DUF3231"/>
</dbReference>
<dbReference type="OrthoDB" id="1934429at2"/>
<reference evidence="1" key="1">
    <citation type="submission" date="2014-08" db="EMBL/GenBank/DDBJ databases">
        <title>Comparative genomics of the Paenibacillus odorifer group.</title>
        <authorList>
            <person name="den Bakker H.C."/>
            <person name="Tsai Y.-C.Y.-C."/>
            <person name="Martin N."/>
            <person name="Korlach J."/>
            <person name="Wiedmann M."/>
        </authorList>
    </citation>
    <scope>NUCLEOTIDE SEQUENCE [LARGE SCALE GENOMIC DNA]</scope>
    <source>
        <strain evidence="1">DSM 13188</strain>
    </source>
</reference>
<dbReference type="EMBL" id="CP009285">
    <property type="protein sequence ID" value="AIQ58112.1"/>
    <property type="molecule type" value="Genomic_DNA"/>
</dbReference>
<gene>
    <name evidence="1" type="ORF">PBOR_15120</name>
</gene>
<name>A0A089LBA4_PAEBO</name>
<evidence type="ECO:0000313" key="2">
    <source>
        <dbReference type="Proteomes" id="UP000029518"/>
    </source>
</evidence>
<evidence type="ECO:0000313" key="1">
    <source>
        <dbReference type="EMBL" id="AIQ58112.1"/>
    </source>
</evidence>
<sequence>MGVLNGNPKDEPLHYGEIFNLWQVSATAKMSLSTYQAFHFHAGDQDLKKIIDDLMDQAQKEIKDCDKILKLNGFVPPPSLPDRPSVKLEDIPAGARFSDQEIAAALTGAVSLSLVVCSQVMGMSIREDIGTMFMKIHAQMAAFGMELLKMNKQKGWLIPPPLQLKKPEPVHA</sequence>
<protein>
    <submittedName>
        <fullName evidence="1">Membrane protein</fullName>
    </submittedName>
</protein>